<evidence type="ECO:0000256" key="2">
    <source>
        <dbReference type="ARBA" id="ARBA00001946"/>
    </source>
</evidence>
<dbReference type="InterPro" id="IPR006054">
    <property type="entry name" value="DnaQ"/>
</dbReference>
<comment type="cofactor">
    <cofactor evidence="1 16">
        <name>Mn(2+)</name>
        <dbReference type="ChEBI" id="CHEBI:29035"/>
    </cofactor>
</comment>
<dbReference type="PANTHER" id="PTHR30231">
    <property type="entry name" value="DNA POLYMERASE III SUBUNIT EPSILON"/>
    <property type="match status" value="1"/>
</dbReference>
<keyword evidence="19" id="KW-1185">Reference proteome</keyword>
<evidence type="ECO:0000256" key="13">
    <source>
        <dbReference type="ARBA" id="ARBA00022932"/>
    </source>
</evidence>
<evidence type="ECO:0000256" key="1">
    <source>
        <dbReference type="ARBA" id="ARBA00001936"/>
    </source>
</evidence>
<dbReference type="InterPro" id="IPR006309">
    <property type="entry name" value="DnaQ_proteo"/>
</dbReference>
<evidence type="ECO:0000256" key="10">
    <source>
        <dbReference type="ARBA" id="ARBA00022801"/>
    </source>
</evidence>
<proteinExistence type="predicted"/>
<organism evidence="18 19">
    <name type="scientific">Methylomonas subterranea</name>
    <dbReference type="NCBI Taxonomy" id="2952225"/>
    <lineage>
        <taxon>Bacteria</taxon>
        <taxon>Pseudomonadati</taxon>
        <taxon>Pseudomonadota</taxon>
        <taxon>Gammaproteobacteria</taxon>
        <taxon>Methylococcales</taxon>
        <taxon>Methylococcaceae</taxon>
        <taxon>Methylomonas</taxon>
    </lineage>
</organism>
<evidence type="ECO:0000313" key="18">
    <source>
        <dbReference type="EMBL" id="MCQ8103986.1"/>
    </source>
</evidence>
<dbReference type="NCBIfam" id="NF004316">
    <property type="entry name" value="PRK05711.1"/>
    <property type="match status" value="1"/>
</dbReference>
<evidence type="ECO:0000256" key="11">
    <source>
        <dbReference type="ARBA" id="ARBA00022839"/>
    </source>
</evidence>
<evidence type="ECO:0000256" key="14">
    <source>
        <dbReference type="ARBA" id="ARBA00023211"/>
    </source>
</evidence>
<keyword evidence="13 16" id="KW-0239">DNA-directed DNA polymerase</keyword>
<keyword evidence="14 16" id="KW-0464">Manganese</keyword>
<dbReference type="InterPro" id="IPR013520">
    <property type="entry name" value="Ribonucl_H"/>
</dbReference>
<comment type="caution">
    <text evidence="18">The sequence shown here is derived from an EMBL/GenBank/DDBJ whole genome shotgun (WGS) entry which is preliminary data.</text>
</comment>
<dbReference type="SUPFAM" id="SSF53098">
    <property type="entry name" value="Ribonuclease H-like"/>
    <property type="match status" value="1"/>
</dbReference>
<keyword evidence="10 16" id="KW-0378">Hydrolase</keyword>
<dbReference type="PANTHER" id="PTHR30231:SF41">
    <property type="entry name" value="DNA POLYMERASE III SUBUNIT EPSILON"/>
    <property type="match status" value="1"/>
</dbReference>
<dbReference type="SMART" id="SM00479">
    <property type="entry name" value="EXOIII"/>
    <property type="match status" value="1"/>
</dbReference>
<dbReference type="RefSeq" id="WP_256601737.1">
    <property type="nucleotide sequence ID" value="NZ_JANIBJ010000011.1"/>
</dbReference>
<keyword evidence="9 16" id="KW-0479">Metal-binding</keyword>
<evidence type="ECO:0000256" key="5">
    <source>
        <dbReference type="ARBA" id="ARBA00022679"/>
    </source>
</evidence>
<keyword evidence="8 16" id="KW-0540">Nuclease</keyword>
<keyword evidence="12 16" id="KW-0460">Magnesium</keyword>
<evidence type="ECO:0000256" key="4">
    <source>
        <dbReference type="ARBA" id="ARBA00020352"/>
    </source>
</evidence>
<evidence type="ECO:0000256" key="7">
    <source>
        <dbReference type="ARBA" id="ARBA00022705"/>
    </source>
</evidence>
<accession>A0ABT1TET8</accession>
<keyword evidence="6 16" id="KW-0548">Nucleotidyltransferase</keyword>
<comment type="catalytic activity">
    <reaction evidence="15 16">
        <text>DNA(n) + a 2'-deoxyribonucleoside 5'-triphosphate = DNA(n+1) + diphosphate</text>
        <dbReference type="Rhea" id="RHEA:22508"/>
        <dbReference type="Rhea" id="RHEA-COMP:17339"/>
        <dbReference type="Rhea" id="RHEA-COMP:17340"/>
        <dbReference type="ChEBI" id="CHEBI:33019"/>
        <dbReference type="ChEBI" id="CHEBI:61560"/>
        <dbReference type="ChEBI" id="CHEBI:173112"/>
        <dbReference type="EC" id="2.7.7.7"/>
    </reaction>
</comment>
<evidence type="ECO:0000256" key="15">
    <source>
        <dbReference type="ARBA" id="ARBA00049244"/>
    </source>
</evidence>
<dbReference type="Pfam" id="PF00929">
    <property type="entry name" value="RNase_T"/>
    <property type="match status" value="1"/>
</dbReference>
<evidence type="ECO:0000259" key="17">
    <source>
        <dbReference type="SMART" id="SM00479"/>
    </source>
</evidence>
<evidence type="ECO:0000256" key="9">
    <source>
        <dbReference type="ARBA" id="ARBA00022723"/>
    </source>
</evidence>
<gene>
    <name evidence="16 18" type="primary">dnaQ</name>
    <name evidence="18" type="ORF">NP590_07710</name>
</gene>
<keyword evidence="11 16" id="KW-0269">Exonuclease</keyword>
<dbReference type="Proteomes" id="UP001524499">
    <property type="component" value="Unassembled WGS sequence"/>
</dbReference>
<comment type="subunit">
    <text evidence="16">DNA polymerase III contains a core (composed of alpha, epsilon and theta chains) that associates with a tau subunit. This core dimerizes to form the POLIII' complex. PolIII' associates with the gamma complex (composed of gamma, delta, delta', psi and chi chains) and with the beta chain to form the complete DNA polymerase III complex.</text>
</comment>
<dbReference type="CDD" id="cd06131">
    <property type="entry name" value="DNA_pol_III_epsilon_Ecoli_like"/>
    <property type="match status" value="1"/>
</dbReference>
<reference evidence="18 19" key="1">
    <citation type="submission" date="2022-07" db="EMBL/GenBank/DDBJ databases">
        <title>Methylomonas rivi sp. nov., Methylomonas rosea sp. nov., Methylomonas aureus sp. nov. and Methylomonas subterranea sp. nov., four novel methanotrophs isolated from a freshwater creek and the deep terrestrial subsurface.</title>
        <authorList>
            <person name="Abin C."/>
            <person name="Sankaranarayanan K."/>
            <person name="Garner C."/>
            <person name="Sindelar R."/>
            <person name="Kotary K."/>
            <person name="Garner R."/>
            <person name="Barclay S."/>
            <person name="Lawson P."/>
            <person name="Krumholz L."/>
        </authorList>
    </citation>
    <scope>NUCLEOTIDE SEQUENCE [LARGE SCALE GENOMIC DNA]</scope>
    <source>
        <strain evidence="18 19">SURF-2</strain>
    </source>
</reference>
<evidence type="ECO:0000256" key="6">
    <source>
        <dbReference type="ARBA" id="ARBA00022695"/>
    </source>
</evidence>
<dbReference type="NCBIfam" id="TIGR01406">
    <property type="entry name" value="dnaQ_proteo"/>
    <property type="match status" value="1"/>
</dbReference>
<name>A0ABT1TET8_9GAMM</name>
<evidence type="ECO:0000256" key="12">
    <source>
        <dbReference type="ARBA" id="ARBA00022842"/>
    </source>
</evidence>
<evidence type="ECO:0000313" key="19">
    <source>
        <dbReference type="Proteomes" id="UP001524499"/>
    </source>
</evidence>
<evidence type="ECO:0000256" key="3">
    <source>
        <dbReference type="ARBA" id="ARBA00012417"/>
    </source>
</evidence>
<dbReference type="InterPro" id="IPR012337">
    <property type="entry name" value="RNaseH-like_sf"/>
</dbReference>
<dbReference type="GO" id="GO:0003887">
    <property type="term" value="F:DNA-directed DNA polymerase activity"/>
    <property type="evidence" value="ECO:0007669"/>
    <property type="project" value="UniProtKB-EC"/>
</dbReference>
<dbReference type="InterPro" id="IPR036397">
    <property type="entry name" value="RNaseH_sf"/>
</dbReference>
<dbReference type="EC" id="2.7.7.7" evidence="3 16"/>
<protein>
    <recommendedName>
        <fullName evidence="4 16">DNA polymerase III subunit epsilon</fullName>
        <ecNumber evidence="3 16">2.7.7.7</ecNumber>
    </recommendedName>
</protein>
<evidence type="ECO:0000256" key="16">
    <source>
        <dbReference type="RuleBase" id="RU364087"/>
    </source>
</evidence>
<dbReference type="EMBL" id="JANIBJ010000011">
    <property type="protein sequence ID" value="MCQ8103986.1"/>
    <property type="molecule type" value="Genomic_DNA"/>
</dbReference>
<dbReference type="Gene3D" id="3.30.420.10">
    <property type="entry name" value="Ribonuclease H-like superfamily/Ribonuclease H"/>
    <property type="match status" value="1"/>
</dbReference>
<keyword evidence="5 16" id="KW-0808">Transferase</keyword>
<keyword evidence="7 16" id="KW-0235">DNA replication</keyword>
<dbReference type="NCBIfam" id="TIGR00573">
    <property type="entry name" value="dnaq"/>
    <property type="match status" value="1"/>
</dbReference>
<comment type="function">
    <text evidence="16">DNA polymerase III is a complex, multichain enzyme responsible for most of the replicative synthesis in bacteria. The epsilon subunit contain the editing function and is a proofreading 3'-5' exonuclease.</text>
</comment>
<comment type="cofactor">
    <cofactor evidence="2 16">
        <name>Mg(2+)</name>
        <dbReference type="ChEBI" id="CHEBI:18420"/>
    </cofactor>
</comment>
<sequence length="239" mass="27075">MTNPKQHRQVVLDTETTGINPKEGHKIIEIGCVELINRRLTQNRFHVYLNPDREIDAGAIEVHGITNEFLRDKPRFAAIVDDFMRFTQGAELIIHNAPFDVGFLNHELAQLPGETRSVESNSTVFDTLTFARKKHPGARNSLDALCKRYGIDNSHRDLHGALLDAEILADVYLLMTGGQASLLDENEEIRSSEQQQTARLSADRPRLKVIACTDEELSQHQQRLEKIAKISGNCLWLRE</sequence>
<feature type="domain" description="Exonuclease" evidence="17">
    <location>
        <begin position="8"/>
        <end position="181"/>
    </location>
</feature>
<evidence type="ECO:0000256" key="8">
    <source>
        <dbReference type="ARBA" id="ARBA00022722"/>
    </source>
</evidence>